<comment type="caution">
    <text evidence="1">The sequence shown here is derived from an EMBL/GenBank/DDBJ whole genome shotgun (WGS) entry which is preliminary data.</text>
</comment>
<dbReference type="Proteomes" id="UP000017813">
    <property type="component" value="Unassembled WGS sequence"/>
</dbReference>
<dbReference type="RefSeq" id="WP_002641383.1">
    <property type="nucleotide sequence ID" value="NZ_CP019448.1"/>
</dbReference>
<organism evidence="1 2">
    <name type="scientific">Simonsiella muelleri ATCC 29453</name>
    <dbReference type="NCBI Taxonomy" id="641147"/>
    <lineage>
        <taxon>Bacteria</taxon>
        <taxon>Pseudomonadati</taxon>
        <taxon>Pseudomonadota</taxon>
        <taxon>Betaproteobacteria</taxon>
        <taxon>Neisseriales</taxon>
        <taxon>Neisseriaceae</taxon>
        <taxon>Simonsiella</taxon>
    </lineage>
</organism>
<dbReference type="HOGENOM" id="CLU_2467318_0_0_4"/>
<dbReference type="AlphaFoldDB" id="V9HLX1"/>
<protein>
    <submittedName>
        <fullName evidence="1">Uncharacterized protein</fullName>
    </submittedName>
</protein>
<name>V9HLX1_9NEIS</name>
<evidence type="ECO:0000313" key="2">
    <source>
        <dbReference type="Proteomes" id="UP000017813"/>
    </source>
</evidence>
<reference evidence="1 2" key="2">
    <citation type="submission" date="2011-10" db="EMBL/GenBank/DDBJ databases">
        <title>The Genome Sequence of Simonsiella muelleri ATCC 29453.</title>
        <authorList>
            <consortium name="The Broad Institute Genome Sequencing Platform"/>
            <consortium name="The Broad Institute Genome Sequencing Center for Infectious Disease"/>
            <person name="Earl A."/>
            <person name="Ward D."/>
            <person name="Feldgarden M."/>
            <person name="Gevers D."/>
            <person name="Izard J."/>
            <person name="Baranova O.V."/>
            <person name="Blanton J.M."/>
            <person name="Tanner A.C."/>
            <person name="Dewhirst F."/>
            <person name="Young S.K."/>
            <person name="Zeng Q."/>
            <person name="Gargeya S."/>
            <person name="Fitzgerald M."/>
            <person name="Haas B."/>
            <person name="Abouelleil A."/>
            <person name="Alvarado L."/>
            <person name="Arachchi H.M."/>
            <person name="Berlin A."/>
            <person name="Brown A."/>
            <person name="Chapman S.B."/>
            <person name="Chen Z."/>
            <person name="Dunbar C."/>
            <person name="Freedman E."/>
            <person name="Gearin G."/>
            <person name="Goldberg J."/>
            <person name="Griggs A."/>
            <person name="Gujja S."/>
            <person name="Heiman D."/>
            <person name="Howarth C."/>
            <person name="Larson L."/>
            <person name="Lui A."/>
            <person name="MacDonald P.J.P."/>
            <person name="Montmayeur A."/>
            <person name="Murphy C."/>
            <person name="Neiman D."/>
            <person name="Pearson M."/>
            <person name="Priest M."/>
            <person name="Roberts A."/>
            <person name="Saif S."/>
            <person name="Shea T."/>
            <person name="Shenoy N."/>
            <person name="Sisk P."/>
            <person name="Stolte C."/>
            <person name="Sykes S."/>
            <person name="Wortman J."/>
            <person name="Nusbaum C."/>
            <person name="Birren B."/>
        </authorList>
    </citation>
    <scope>NUCLEOTIDE SEQUENCE [LARGE SCALE GENOMIC DNA]</scope>
    <source>
        <strain evidence="1 2">ATCC 29453</strain>
    </source>
</reference>
<accession>V9HLX1</accession>
<dbReference type="STRING" id="641147.HMPREF9021_00597"/>
<keyword evidence="2" id="KW-1185">Reference proteome</keyword>
<proteinExistence type="predicted"/>
<dbReference type="EMBL" id="ADCY02000010">
    <property type="protein sequence ID" value="EFG31329.1"/>
    <property type="molecule type" value="Genomic_DNA"/>
</dbReference>
<evidence type="ECO:0000313" key="1">
    <source>
        <dbReference type="EMBL" id="EFG31329.1"/>
    </source>
</evidence>
<dbReference type="KEGG" id="smur:BWP33_10285"/>
<sequence length="88" mass="10219">MSIKHDEERELLQLQCELARLKLAATHRKKLDNQLHENQHTPANQFLQAASSVSSSAWQLALLPKSLKYRGLMILLIVLAQWFSKKRR</sequence>
<reference evidence="1 2" key="1">
    <citation type="submission" date="2010-03" db="EMBL/GenBank/DDBJ databases">
        <authorList>
            <consortium name="The Broad Institute Genome Sequencing Platform"/>
            <person name="Ward D."/>
            <person name="Earl A."/>
            <person name="Feldgarden M."/>
            <person name="Gevers D."/>
            <person name="Young S."/>
            <person name="Zeng Q."/>
            <person name="Koehrsen M."/>
            <person name="Alvarado L."/>
            <person name="Berlin A.M."/>
            <person name="Borenstein D."/>
            <person name="Chapman S.B."/>
            <person name="Chen Z."/>
            <person name="Engels R."/>
            <person name="Freedman E."/>
            <person name="Gellesch M."/>
            <person name="Goldberg J."/>
            <person name="Griggs A."/>
            <person name="Gujja S."/>
            <person name="Heilman E.R."/>
            <person name="Heiman D.I."/>
            <person name="Hepburn T.A."/>
            <person name="Howarth C."/>
            <person name="Jen D."/>
            <person name="Larson L."/>
            <person name="Mehta T."/>
            <person name="Park D."/>
            <person name="Pearson M."/>
            <person name="Richards J."/>
            <person name="Roberts A."/>
            <person name="Saif S."/>
            <person name="Shea T.D."/>
            <person name="Shenoy N."/>
            <person name="Sisk P."/>
            <person name="Stolte C."/>
            <person name="Sykes S.N."/>
            <person name="Walk T."/>
            <person name="White J."/>
            <person name="Yandava C."/>
            <person name="Izard J."/>
            <person name="Baranova O.V."/>
            <person name="Blanton J.M."/>
            <person name="Tanner A.C."/>
            <person name="Dewhirst F."/>
            <person name="Haas B."/>
            <person name="Nusbaum C."/>
            <person name="Birren B."/>
        </authorList>
    </citation>
    <scope>NUCLEOTIDE SEQUENCE [LARGE SCALE GENOMIC DNA]</scope>
    <source>
        <strain evidence="1 2">ATCC 29453</strain>
    </source>
</reference>
<gene>
    <name evidence="1" type="ORF">HMPREF9021_00597</name>
</gene>